<evidence type="ECO:0008006" key="4">
    <source>
        <dbReference type="Google" id="ProtNLM"/>
    </source>
</evidence>
<dbReference type="EMBL" id="CP003345">
    <property type="protein sequence ID" value="AFM04457.1"/>
    <property type="molecule type" value="Genomic_DNA"/>
</dbReference>
<evidence type="ECO:0000313" key="3">
    <source>
        <dbReference type="Proteomes" id="UP000006054"/>
    </source>
</evidence>
<dbReference type="SUPFAM" id="SSF53300">
    <property type="entry name" value="vWA-like"/>
    <property type="match status" value="1"/>
</dbReference>
<dbReference type="PANTHER" id="PTHR37947:SF1">
    <property type="entry name" value="BLL2462 PROTEIN"/>
    <property type="match status" value="1"/>
</dbReference>
<keyword evidence="1" id="KW-1133">Transmembrane helix</keyword>
<dbReference type="eggNOG" id="COG2304">
    <property type="taxonomic scope" value="Bacteria"/>
</dbReference>
<dbReference type="RefSeq" id="WP_014797904.1">
    <property type="nucleotide sequence ID" value="NC_018018.1"/>
</dbReference>
<organism evidence="2 3">
    <name type="scientific">Bernardetia litoralis (strain ATCC 23117 / DSM 6794 / NBRC 15988 / NCIMB 1366 / Fx l1 / Sio-4)</name>
    <name type="common">Flexibacter litoralis</name>
    <dbReference type="NCBI Taxonomy" id="880071"/>
    <lineage>
        <taxon>Bacteria</taxon>
        <taxon>Pseudomonadati</taxon>
        <taxon>Bacteroidota</taxon>
        <taxon>Cytophagia</taxon>
        <taxon>Cytophagales</taxon>
        <taxon>Bernardetiaceae</taxon>
        <taxon>Bernardetia</taxon>
    </lineage>
</organism>
<feature type="transmembrane region" description="Helical" evidence="1">
    <location>
        <begin position="46"/>
        <end position="65"/>
    </location>
</feature>
<gene>
    <name evidence="2" type="ordered locus">Fleli_2074</name>
</gene>
<name>I4AKH2_BERLS</name>
<feature type="transmembrane region" description="Helical" evidence="1">
    <location>
        <begin position="6"/>
        <end position="26"/>
    </location>
</feature>
<dbReference type="AlphaFoldDB" id="I4AKH2"/>
<evidence type="ECO:0000313" key="2">
    <source>
        <dbReference type="EMBL" id="AFM04457.1"/>
    </source>
</evidence>
<feature type="transmembrane region" description="Helical" evidence="1">
    <location>
        <begin position="672"/>
        <end position="689"/>
    </location>
</feature>
<dbReference type="STRING" id="880071.Fleli_2074"/>
<dbReference type="PATRIC" id="fig|880071.3.peg.2062"/>
<evidence type="ECO:0000256" key="1">
    <source>
        <dbReference type="SAM" id="Phobius"/>
    </source>
</evidence>
<dbReference type="OrthoDB" id="9763076at2"/>
<reference evidence="3" key="1">
    <citation type="submission" date="2012-06" db="EMBL/GenBank/DDBJ databases">
        <title>The complete genome of Flexibacter litoralis DSM 6794.</title>
        <authorList>
            <person name="Lucas S."/>
            <person name="Copeland A."/>
            <person name="Lapidus A."/>
            <person name="Glavina del Rio T."/>
            <person name="Dalin E."/>
            <person name="Tice H."/>
            <person name="Bruce D."/>
            <person name="Goodwin L."/>
            <person name="Pitluck S."/>
            <person name="Peters L."/>
            <person name="Ovchinnikova G."/>
            <person name="Lu M."/>
            <person name="Kyrpides N."/>
            <person name="Mavromatis K."/>
            <person name="Ivanova N."/>
            <person name="Brettin T."/>
            <person name="Detter J.C."/>
            <person name="Han C."/>
            <person name="Larimer F."/>
            <person name="Land M."/>
            <person name="Hauser L."/>
            <person name="Markowitz V."/>
            <person name="Cheng J.-F."/>
            <person name="Hugenholtz P."/>
            <person name="Woyke T."/>
            <person name="Wu D."/>
            <person name="Spring S."/>
            <person name="Lang E."/>
            <person name="Kopitz M."/>
            <person name="Brambilla E."/>
            <person name="Klenk H.-P."/>
            <person name="Eisen J.A."/>
        </authorList>
    </citation>
    <scope>NUCLEOTIDE SEQUENCE [LARGE SCALE GENOMIC DNA]</scope>
    <source>
        <strain evidence="3">ATCC 23117 / DSM 6794 / NBRC 15988 / NCIMB 1366 / Sio-4</strain>
    </source>
</reference>
<dbReference type="InterPro" id="IPR036465">
    <property type="entry name" value="vWFA_dom_sf"/>
</dbReference>
<keyword evidence="1" id="KW-0812">Transmembrane</keyword>
<protein>
    <recommendedName>
        <fullName evidence="4">VWA domain-containing protein</fullName>
    </recommendedName>
</protein>
<accession>I4AKH2</accession>
<keyword evidence="1" id="KW-0472">Membrane</keyword>
<dbReference type="Proteomes" id="UP000006054">
    <property type="component" value="Chromosome"/>
</dbReference>
<dbReference type="PANTHER" id="PTHR37947">
    <property type="entry name" value="BLL2462 PROTEIN"/>
    <property type="match status" value="1"/>
</dbReference>
<proteinExistence type="predicted"/>
<dbReference type="HOGENOM" id="CLU_025060_0_0_10"/>
<dbReference type="KEGG" id="fli:Fleli_2074"/>
<keyword evidence="3" id="KW-1185">Reference proteome</keyword>
<sequence length="696" mass="79045" precursor="true">MFLTEYSSAWIIVALLLGAGYAALLYHKRSSPWGKNWQKALAAVRFLWVSMLAILLIGLLMQQFITRYENPTVVFAIDNSASILLQEDSAKINETLNSIQKTAQNLEEKGFDVEFKTLNNLENDSIQDNSDKINFNYTSSPISDLLRNIQSEFENRNLSNVILLSDGAYNQGLSPDISPYSFSLQTIGVGDTIPKKDIILKSLFHNKMAYLGNQFPIVAEVTHTGFENREVTAVLSQNGRTISTKKVKFSSNQNDLKSVEFLVKATSKGIQHYVVTIVPQDGEFTTQNNTAHAYIDIIDSKEKILLVAGAPHPDIKAFRAAIEKNENYKFDIYLPYLRPTELEDNYDLIIYHQFPDKMGKPLPILEKLRKLTSAELFIIGAQSDYNAFNSLNTGVKIRPLGNQSDKVIPFWNSNFSKFYLTDEQKSRFASYPPALVPFADYDISPQAEIMLYQRVGNIQTKKPLVVMSEQNGKKAGIWLAENTWKWRLNEYAENKNQEGYDALLSKIIQYLSTKEDKRRFRVSPTASQFSTSDGVTFDVEVYNSIYEPLLGQNIRLEIKDEDEKTRTYTFTNNSSPFRYSASALSEGAYSFKATTQLDGKTETSIGQFTVKEIKLESLNATADFGVMRRLAQQNKGNFYTLNNLQVLQDSLQNQVPTPTVFRNEQLSEVINLWWIMLLIIGLASFEWGVRKFQGGY</sequence>